<keyword evidence="2" id="KW-1185">Reference proteome</keyword>
<dbReference type="PANTHER" id="PTHR37421">
    <property type="entry name" value="UPF0260 PROTEIN YCGN"/>
    <property type="match status" value="1"/>
</dbReference>
<dbReference type="PANTHER" id="PTHR37421:SF1">
    <property type="entry name" value="UPF0260 PROTEIN YCGN"/>
    <property type="match status" value="1"/>
</dbReference>
<dbReference type="KEGG" id="dalk:DSCA_31010"/>
<reference evidence="1 2" key="1">
    <citation type="submission" date="2019-11" db="EMBL/GenBank/DDBJ databases">
        <title>Comparative genomics of hydrocarbon-degrading Desulfosarcina strains.</title>
        <authorList>
            <person name="Watanabe M."/>
            <person name="Kojima H."/>
            <person name="Fukui M."/>
        </authorList>
    </citation>
    <scope>NUCLEOTIDE SEQUENCE [LARGE SCALE GENOMIC DNA]</scope>
    <source>
        <strain evidence="1 2">PL12</strain>
    </source>
</reference>
<dbReference type="AlphaFoldDB" id="A0A5K7YQD0"/>
<dbReference type="EMBL" id="AP021874">
    <property type="protein sequence ID" value="BBO69171.1"/>
    <property type="molecule type" value="Genomic_DNA"/>
</dbReference>
<evidence type="ECO:0000313" key="1">
    <source>
        <dbReference type="EMBL" id="BBO69171.1"/>
    </source>
</evidence>
<organism evidence="1 2">
    <name type="scientific">Desulfosarcina alkanivorans</name>
    <dbReference type="NCBI Taxonomy" id="571177"/>
    <lineage>
        <taxon>Bacteria</taxon>
        <taxon>Pseudomonadati</taxon>
        <taxon>Thermodesulfobacteriota</taxon>
        <taxon>Desulfobacteria</taxon>
        <taxon>Desulfobacterales</taxon>
        <taxon>Desulfosarcinaceae</taxon>
        <taxon>Desulfosarcina</taxon>
    </lineage>
</organism>
<evidence type="ECO:0000313" key="2">
    <source>
        <dbReference type="Proteomes" id="UP000427906"/>
    </source>
</evidence>
<dbReference type="PIRSF" id="PIRSF006173">
    <property type="entry name" value="UCP006173"/>
    <property type="match status" value="1"/>
</dbReference>
<name>A0A5K7YQD0_9BACT</name>
<dbReference type="NCBIfam" id="NF003507">
    <property type="entry name" value="PRK05170.2-5"/>
    <property type="match status" value="1"/>
</dbReference>
<proteinExistence type="inferred from homology"/>
<dbReference type="InterPro" id="IPR008228">
    <property type="entry name" value="UCP006173"/>
</dbReference>
<sequence>MTTDRAHPHPPAQPFWKTTSLEQMSREQWESLCDGCGRCCLQKFQDGKTGKVTYTWVSCYLLDVRACCCTDYDNRTTLVPDCLVLTPRQIPRLRWLPKTCAYRRLSEGKDLADWHPLVSGDPQSVHRAGISVRDKAISEVYIHPEDVGFYAIGYRI</sequence>
<dbReference type="HAMAP" id="MF_00676">
    <property type="entry name" value="UPF0260"/>
    <property type="match status" value="1"/>
</dbReference>
<dbReference type="Proteomes" id="UP000427906">
    <property type="component" value="Chromosome"/>
</dbReference>
<accession>A0A5K7YQD0</accession>
<gene>
    <name evidence="1" type="ORF">DSCA_31010</name>
</gene>
<dbReference type="NCBIfam" id="NF003501">
    <property type="entry name" value="PRK05170.1-5"/>
    <property type="match status" value="1"/>
</dbReference>
<dbReference type="RefSeq" id="WP_197904801.1">
    <property type="nucleotide sequence ID" value="NZ_AP021874.1"/>
</dbReference>
<dbReference type="InterPro" id="IPR005358">
    <property type="entry name" value="Puta_zinc/iron-chelating_dom"/>
</dbReference>
<protein>
    <submittedName>
        <fullName evidence="1">UPF0260 protein</fullName>
    </submittedName>
</protein>
<dbReference type="Pfam" id="PF03692">
    <property type="entry name" value="CxxCxxCC"/>
    <property type="match status" value="1"/>
</dbReference>